<feature type="compositionally biased region" description="Low complexity" evidence="2">
    <location>
        <begin position="88"/>
        <end position="106"/>
    </location>
</feature>
<keyword evidence="6" id="KW-1185">Reference proteome</keyword>
<dbReference type="EMBL" id="JAKUCV010003091">
    <property type="protein sequence ID" value="KAJ4840232.1"/>
    <property type="molecule type" value="Genomic_DNA"/>
</dbReference>
<dbReference type="InterPro" id="IPR025564">
    <property type="entry name" value="CAAD_dom"/>
</dbReference>
<feature type="region of interest" description="Disordered" evidence="2">
    <location>
        <begin position="66"/>
        <end position="121"/>
    </location>
</feature>
<dbReference type="Pfam" id="PF14159">
    <property type="entry name" value="CAAD"/>
    <property type="match status" value="1"/>
</dbReference>
<comment type="subcellular location">
    <subcellularLocation>
        <location evidence="1">Membrane</location>
        <topology evidence="1">Multi-pass membrane protein</topology>
    </subcellularLocation>
</comment>
<feature type="transmembrane region" description="Helical" evidence="3">
    <location>
        <begin position="153"/>
        <end position="174"/>
    </location>
</feature>
<evidence type="ECO:0000259" key="4">
    <source>
        <dbReference type="Pfam" id="PF14159"/>
    </source>
</evidence>
<dbReference type="GO" id="GO:0009535">
    <property type="term" value="C:chloroplast thylakoid membrane"/>
    <property type="evidence" value="ECO:0007669"/>
    <property type="project" value="TreeGrafter"/>
</dbReference>
<reference evidence="5" key="2">
    <citation type="journal article" date="2023" name="Plants (Basel)">
        <title>Annotation of the Turnera subulata (Passifloraceae) Draft Genome Reveals the S-Locus Evolved after the Divergence of Turneroideae from Passifloroideae in a Stepwise Manner.</title>
        <authorList>
            <person name="Henning P.M."/>
            <person name="Roalson E.H."/>
            <person name="Mir W."/>
            <person name="McCubbin A.G."/>
            <person name="Shore J.S."/>
        </authorList>
    </citation>
    <scope>NUCLEOTIDE SEQUENCE</scope>
    <source>
        <strain evidence="5">F60SS</strain>
    </source>
</reference>
<name>A0A9Q0G138_9ROSI</name>
<evidence type="ECO:0000256" key="3">
    <source>
        <dbReference type="SAM" id="Phobius"/>
    </source>
</evidence>
<evidence type="ECO:0000313" key="6">
    <source>
        <dbReference type="Proteomes" id="UP001141552"/>
    </source>
</evidence>
<feature type="transmembrane region" description="Helical" evidence="3">
    <location>
        <begin position="186"/>
        <end position="202"/>
    </location>
</feature>
<reference evidence="5" key="1">
    <citation type="submission" date="2022-02" db="EMBL/GenBank/DDBJ databases">
        <authorList>
            <person name="Henning P.M."/>
            <person name="McCubbin A.G."/>
            <person name="Shore J.S."/>
        </authorList>
    </citation>
    <scope>NUCLEOTIDE SEQUENCE</scope>
    <source>
        <strain evidence="5">F60SS</strain>
        <tissue evidence="5">Leaves</tissue>
    </source>
</reference>
<keyword evidence="3" id="KW-0812">Transmembrane</keyword>
<dbReference type="OrthoDB" id="2014299at2759"/>
<evidence type="ECO:0000256" key="2">
    <source>
        <dbReference type="SAM" id="MobiDB-lite"/>
    </source>
</evidence>
<evidence type="ECO:0000256" key="1">
    <source>
        <dbReference type="ARBA" id="ARBA00004141"/>
    </source>
</evidence>
<keyword evidence="3" id="KW-1133">Transmembrane helix</keyword>
<dbReference type="InterPro" id="IPR033344">
    <property type="entry name" value="CURT1"/>
</dbReference>
<accession>A0A9Q0G138</accession>
<dbReference type="AlphaFoldDB" id="A0A9Q0G138"/>
<evidence type="ECO:0000313" key="5">
    <source>
        <dbReference type="EMBL" id="KAJ4840232.1"/>
    </source>
</evidence>
<comment type="caution">
    <text evidence="5">The sequence shown here is derived from an EMBL/GenBank/DDBJ whole genome shotgun (WGS) entry which is preliminary data.</text>
</comment>
<dbReference type="PANTHER" id="PTHR33222:SF2">
    <property type="entry name" value="PROTEIN CURVATURE THYLAKOID 1D, CHLOROPLASTIC"/>
    <property type="match status" value="1"/>
</dbReference>
<organism evidence="5 6">
    <name type="scientific">Turnera subulata</name>
    <dbReference type="NCBI Taxonomy" id="218843"/>
    <lineage>
        <taxon>Eukaryota</taxon>
        <taxon>Viridiplantae</taxon>
        <taxon>Streptophyta</taxon>
        <taxon>Embryophyta</taxon>
        <taxon>Tracheophyta</taxon>
        <taxon>Spermatophyta</taxon>
        <taxon>Magnoliopsida</taxon>
        <taxon>eudicotyledons</taxon>
        <taxon>Gunneridae</taxon>
        <taxon>Pentapetalae</taxon>
        <taxon>rosids</taxon>
        <taxon>fabids</taxon>
        <taxon>Malpighiales</taxon>
        <taxon>Passifloraceae</taxon>
        <taxon>Turnera</taxon>
    </lineage>
</organism>
<sequence length="226" mass="24632">MELCTTATTTHSTILRRRVQCLPQISLSPAAANFPARLRQKPSLALKQSLCSRLPDSVRLVPSASFSDDTSIGTSRYGAADDDRSASATVVTVEESPAAAEESTPSDQSPTEESPSNAQSDDLLGNLNLKGFGMLIRFVYNLQFDSEDSYYSILLYGGGALAAVWLASAVVSAIDSIPLFPKLMEVVGLGYTFWFTTRYLLFKKNRDELFAKVEELKQQVLGSNDD</sequence>
<protein>
    <recommendedName>
        <fullName evidence="4">Cyanobacterial aminoacyl-tRNA synthetase CAAD domain-containing protein</fullName>
    </recommendedName>
</protein>
<dbReference type="PANTHER" id="PTHR33222">
    <property type="match status" value="1"/>
</dbReference>
<dbReference type="Proteomes" id="UP001141552">
    <property type="component" value="Unassembled WGS sequence"/>
</dbReference>
<gene>
    <name evidence="5" type="ORF">Tsubulata_007524</name>
</gene>
<keyword evidence="3" id="KW-0472">Membrane</keyword>
<proteinExistence type="predicted"/>
<feature type="compositionally biased region" description="Polar residues" evidence="2">
    <location>
        <begin position="107"/>
        <end position="120"/>
    </location>
</feature>
<feature type="domain" description="Cyanobacterial aminoacyl-tRNA synthetase CAAD" evidence="4">
    <location>
        <begin position="144"/>
        <end position="222"/>
    </location>
</feature>